<feature type="domain" description="NAD(P)-binding" evidence="1">
    <location>
        <begin position="7"/>
        <end position="197"/>
    </location>
</feature>
<dbReference type="InterPro" id="IPR016040">
    <property type="entry name" value="NAD(P)-bd_dom"/>
</dbReference>
<dbReference type="InterPro" id="IPR036291">
    <property type="entry name" value="NAD(P)-bd_dom_sf"/>
</dbReference>
<proteinExistence type="predicted"/>
<protein>
    <submittedName>
        <fullName evidence="2">NAD(P)-dependent oxidoreductase</fullName>
    </submittedName>
</protein>
<name>A0A5C4T0V4_9BACL</name>
<comment type="caution">
    <text evidence="2">The sequence shown here is derived from an EMBL/GenBank/DDBJ whole genome shotgun (WGS) entry which is preliminary data.</text>
</comment>
<dbReference type="Pfam" id="PF13460">
    <property type="entry name" value="NAD_binding_10"/>
    <property type="match status" value="1"/>
</dbReference>
<dbReference type="EMBL" id="VDCQ01000056">
    <property type="protein sequence ID" value="TNJ62634.1"/>
    <property type="molecule type" value="Genomic_DNA"/>
</dbReference>
<keyword evidence="3" id="KW-1185">Reference proteome</keyword>
<dbReference type="CDD" id="cd05244">
    <property type="entry name" value="BVR-B_like_SDR_a"/>
    <property type="match status" value="1"/>
</dbReference>
<dbReference type="OrthoDB" id="9785372at2"/>
<accession>A0A5C4T0V4</accession>
<dbReference type="PANTHER" id="PTHR43355:SF2">
    <property type="entry name" value="FLAVIN REDUCTASE (NADPH)"/>
    <property type="match status" value="1"/>
</dbReference>
<dbReference type="GO" id="GO:0016646">
    <property type="term" value="F:oxidoreductase activity, acting on the CH-NH group of donors, NAD or NADP as acceptor"/>
    <property type="evidence" value="ECO:0007669"/>
    <property type="project" value="TreeGrafter"/>
</dbReference>
<evidence type="ECO:0000259" key="1">
    <source>
        <dbReference type="Pfam" id="PF13460"/>
    </source>
</evidence>
<dbReference type="Proteomes" id="UP000307943">
    <property type="component" value="Unassembled WGS sequence"/>
</dbReference>
<dbReference type="AlphaFoldDB" id="A0A5C4T0V4"/>
<gene>
    <name evidence="2" type="ORF">FE784_29930</name>
</gene>
<dbReference type="RefSeq" id="WP_139605928.1">
    <property type="nucleotide sequence ID" value="NZ_VDCQ01000056.1"/>
</dbReference>
<reference evidence="2 3" key="1">
    <citation type="submission" date="2019-05" db="EMBL/GenBank/DDBJ databases">
        <title>We sequenced the genome of Paenibacillus hemerocallicola KCTC 33185 for further insight into its adaptation and study the phylogeny of Paenibacillus.</title>
        <authorList>
            <person name="Narsing Rao M.P."/>
        </authorList>
    </citation>
    <scope>NUCLEOTIDE SEQUENCE [LARGE SCALE GENOMIC DNA]</scope>
    <source>
        <strain evidence="2 3">KCTC 33185</strain>
    </source>
</reference>
<evidence type="ECO:0000313" key="2">
    <source>
        <dbReference type="EMBL" id="TNJ62634.1"/>
    </source>
</evidence>
<dbReference type="PANTHER" id="PTHR43355">
    <property type="entry name" value="FLAVIN REDUCTASE (NADPH)"/>
    <property type="match status" value="1"/>
</dbReference>
<evidence type="ECO:0000313" key="3">
    <source>
        <dbReference type="Proteomes" id="UP000307943"/>
    </source>
</evidence>
<dbReference type="Gene3D" id="3.40.50.720">
    <property type="entry name" value="NAD(P)-binding Rossmann-like Domain"/>
    <property type="match status" value="1"/>
</dbReference>
<organism evidence="2 3">
    <name type="scientific">Paenibacillus hemerocallicola</name>
    <dbReference type="NCBI Taxonomy" id="1172614"/>
    <lineage>
        <taxon>Bacteria</taxon>
        <taxon>Bacillati</taxon>
        <taxon>Bacillota</taxon>
        <taxon>Bacilli</taxon>
        <taxon>Bacillales</taxon>
        <taxon>Paenibacillaceae</taxon>
        <taxon>Paenibacillus</taxon>
    </lineage>
</organism>
<dbReference type="InterPro" id="IPR051606">
    <property type="entry name" value="Polyketide_Oxido-like"/>
</dbReference>
<dbReference type="SUPFAM" id="SSF51735">
    <property type="entry name" value="NAD(P)-binding Rossmann-fold domains"/>
    <property type="match status" value="1"/>
</dbReference>
<sequence length="213" mass="22852">MKIAVIGANGKAGSLIVKEAWSRGHEVTAIVRNASKAGDSGAAVIEKDIFAIRADDVRGFDVVVNAFGAAPGQEHLHVDAGKALIEALKGAPDTRLIVVGGAGSLYVDEAKTVRLVDTPEFPKEYYATASNQGQNLADLQQSSGIRWTFVSPAAFFNPEGKRTGTYRKGKDNLLLNDKGNSYVSYADYAIAIVDEIERPEHVNERFTVVSEAE</sequence>